<dbReference type="CDD" id="cd22965">
    <property type="entry name" value="DD_DPY30_SDC1"/>
    <property type="match status" value="1"/>
</dbReference>
<sequence>MDASNPPQMMMQQQQQQQHFQQMMMQQQQAQQGNDMQRLPIRAYLDQTVVPLLLDGMSELVKERPANPIEYLANYLLKHDPQRITTTVQVAQPSQK</sequence>
<evidence type="ECO:0000256" key="1">
    <source>
        <dbReference type="ARBA" id="ARBA00004123"/>
    </source>
</evidence>
<dbReference type="Pfam" id="PF05186">
    <property type="entry name" value="Dpy-30"/>
    <property type="match status" value="1"/>
</dbReference>
<keyword evidence="3" id="KW-0539">Nucleus</keyword>
<evidence type="ECO:0000256" key="4">
    <source>
        <dbReference type="SAM" id="MobiDB-lite"/>
    </source>
</evidence>
<feature type="compositionally biased region" description="Low complexity" evidence="4">
    <location>
        <begin position="8"/>
        <end position="32"/>
    </location>
</feature>
<dbReference type="InterPro" id="IPR007858">
    <property type="entry name" value="Dpy-30_motif"/>
</dbReference>
<dbReference type="AlphaFoldDB" id="A0A1Z5KCT3"/>
<evidence type="ECO:0000313" key="5">
    <source>
        <dbReference type="EMBL" id="GAX24069.1"/>
    </source>
</evidence>
<evidence type="ECO:0000256" key="3">
    <source>
        <dbReference type="ARBA" id="ARBA00023242"/>
    </source>
</evidence>
<keyword evidence="6" id="KW-1185">Reference proteome</keyword>
<proteinExistence type="inferred from homology"/>
<protein>
    <submittedName>
        <fullName evidence="5">Protein dpy-30</fullName>
    </submittedName>
</protein>
<comment type="similarity">
    <text evidence="2">Belongs to the dpy-30 family.</text>
</comment>
<dbReference type="OrthoDB" id="417678at2759"/>
<name>A0A1Z5KCT3_FISSO</name>
<dbReference type="SUPFAM" id="SSF47391">
    <property type="entry name" value="Dimerization-anchoring domain of cAMP-dependent PK regulatory subunit"/>
    <property type="match status" value="1"/>
</dbReference>
<dbReference type="GO" id="GO:0005634">
    <property type="term" value="C:nucleus"/>
    <property type="evidence" value="ECO:0007669"/>
    <property type="project" value="UniProtKB-SubCell"/>
</dbReference>
<comment type="subcellular location">
    <subcellularLocation>
        <location evidence="1">Nucleus</location>
    </subcellularLocation>
</comment>
<accession>A0A1Z5KCT3</accession>
<gene>
    <name evidence="5" type="ORF">FisN_9Hu319</name>
</gene>
<comment type="caution">
    <text evidence="5">The sequence shown here is derived from an EMBL/GenBank/DDBJ whole genome shotgun (WGS) entry which is preliminary data.</text>
</comment>
<dbReference type="InterPro" id="IPR049629">
    <property type="entry name" value="DPY30_SDC1_DD"/>
</dbReference>
<dbReference type="Proteomes" id="UP000198406">
    <property type="component" value="Unassembled WGS sequence"/>
</dbReference>
<dbReference type="InParanoid" id="A0A1Z5KCT3"/>
<evidence type="ECO:0000313" key="6">
    <source>
        <dbReference type="Proteomes" id="UP000198406"/>
    </source>
</evidence>
<dbReference type="Gene3D" id="1.20.890.10">
    <property type="entry name" value="cAMP-dependent protein kinase regulatory subunit, dimerization-anchoring domain"/>
    <property type="match status" value="1"/>
</dbReference>
<evidence type="ECO:0000256" key="2">
    <source>
        <dbReference type="ARBA" id="ARBA00010849"/>
    </source>
</evidence>
<organism evidence="5 6">
    <name type="scientific">Fistulifera solaris</name>
    <name type="common">Oleaginous diatom</name>
    <dbReference type="NCBI Taxonomy" id="1519565"/>
    <lineage>
        <taxon>Eukaryota</taxon>
        <taxon>Sar</taxon>
        <taxon>Stramenopiles</taxon>
        <taxon>Ochrophyta</taxon>
        <taxon>Bacillariophyta</taxon>
        <taxon>Bacillariophyceae</taxon>
        <taxon>Bacillariophycidae</taxon>
        <taxon>Naviculales</taxon>
        <taxon>Naviculaceae</taxon>
        <taxon>Fistulifera</taxon>
    </lineage>
</organism>
<reference evidence="5 6" key="1">
    <citation type="journal article" date="2015" name="Plant Cell">
        <title>Oil accumulation by the oleaginous diatom Fistulifera solaris as revealed by the genome and transcriptome.</title>
        <authorList>
            <person name="Tanaka T."/>
            <person name="Maeda Y."/>
            <person name="Veluchamy A."/>
            <person name="Tanaka M."/>
            <person name="Abida H."/>
            <person name="Marechal E."/>
            <person name="Bowler C."/>
            <person name="Muto M."/>
            <person name="Sunaga Y."/>
            <person name="Tanaka M."/>
            <person name="Yoshino T."/>
            <person name="Taniguchi T."/>
            <person name="Fukuda Y."/>
            <person name="Nemoto M."/>
            <person name="Matsumoto M."/>
            <person name="Wong P.S."/>
            <person name="Aburatani S."/>
            <person name="Fujibuchi W."/>
        </authorList>
    </citation>
    <scope>NUCLEOTIDE SEQUENCE [LARGE SCALE GENOMIC DNA]</scope>
    <source>
        <strain evidence="5 6">JPCC DA0580</strain>
    </source>
</reference>
<feature type="region of interest" description="Disordered" evidence="4">
    <location>
        <begin position="1"/>
        <end position="34"/>
    </location>
</feature>
<dbReference type="EMBL" id="BDSP01000206">
    <property type="protein sequence ID" value="GAX24069.1"/>
    <property type="molecule type" value="Genomic_DNA"/>
</dbReference>